<name>A0A0D6JTP0_9EURY</name>
<accession>A0A0D6JTP0</accession>
<dbReference type="EMBL" id="CSTE01000003">
    <property type="protein sequence ID" value="CQR51728.1"/>
    <property type="molecule type" value="Genomic_DNA"/>
</dbReference>
<keyword evidence="2" id="KW-1185">Reference proteome</keyword>
<evidence type="ECO:0000313" key="2">
    <source>
        <dbReference type="Proteomes" id="UP000198902"/>
    </source>
</evidence>
<evidence type="ECO:0000313" key="1">
    <source>
        <dbReference type="EMBL" id="CQR51728.1"/>
    </source>
</evidence>
<proteinExistence type="predicted"/>
<organism evidence="1 2">
    <name type="scientific">Haloferax massiliensis</name>
    <dbReference type="NCBI Taxonomy" id="1476858"/>
    <lineage>
        <taxon>Archaea</taxon>
        <taxon>Methanobacteriati</taxon>
        <taxon>Methanobacteriota</taxon>
        <taxon>Stenosarchaea group</taxon>
        <taxon>Halobacteria</taxon>
        <taxon>Halobacteriales</taxon>
        <taxon>Haloferacaceae</taxon>
        <taxon>Haloferax</taxon>
    </lineage>
</organism>
<dbReference type="OrthoDB" id="284732at2157"/>
<dbReference type="RefSeq" id="WP_089779989.1">
    <property type="nucleotide sequence ID" value="NZ_CABLRR010000003.1"/>
</dbReference>
<gene>
    <name evidence="1" type="ORF">BN996_02789</name>
</gene>
<reference evidence="2" key="1">
    <citation type="submission" date="2015-03" db="EMBL/GenBank/DDBJ databases">
        <authorList>
            <person name="Urmite Genomes"/>
        </authorList>
    </citation>
    <scope>NUCLEOTIDE SEQUENCE [LARGE SCALE GENOMIC DNA]</scope>
    <source>
        <strain evidence="2">Arc-Hr</strain>
    </source>
</reference>
<dbReference type="AlphaFoldDB" id="A0A0D6JTP0"/>
<protein>
    <submittedName>
        <fullName evidence="1">Uncharacterized protein</fullName>
    </submittedName>
</protein>
<dbReference type="Proteomes" id="UP000198902">
    <property type="component" value="Unassembled WGS sequence"/>
</dbReference>
<sequence length="71" mass="7866">MTPNQGGHTPLSPRATRAFEHLRPLVTDRDAGMPVADARRRVRSAGEDPEAVDELLNKGYLYEVEGDVYVT</sequence>